<protein>
    <submittedName>
        <fullName evidence="6">(California timema) hypothetical protein</fullName>
    </submittedName>
</protein>
<feature type="compositionally biased region" description="Basic and acidic residues" evidence="4">
    <location>
        <begin position="856"/>
        <end position="871"/>
    </location>
</feature>
<dbReference type="EMBL" id="OE184549">
    <property type="protein sequence ID" value="CAD7576679.1"/>
    <property type="molecule type" value="Genomic_DNA"/>
</dbReference>
<evidence type="ECO:0000256" key="1">
    <source>
        <dbReference type="ARBA" id="ARBA00007932"/>
    </source>
</evidence>
<sequence>MLGEWKTIREKPPPVHPTEIRTSISPSSAVELNTTSALANYATEAGERVLGTIIGKINLSRPNLDSNSDFPVISKQIYYESDALNHSAPDARSMVYKFIREVKSHDNDSVLKQQISPFADTLILTTLCVVGILSCVSADLGKLEATTDELPTPETQDYGPTASDYNDQETTDYFSTASGSDLTTSGQDEDWATPVTASSEEEFTVTAPDNLENYSEIADESLNEVDVNTTVDKVEEILASNPNLPRLSRAEILDILNNITNDEQNANEYDTTEPKSGDSATENANYIKLPSRDDFKTREDYMRALMVVLPYSAKNLSDTSIQELYTKPPITWLLTNTTDELSTYSSRRTSTIRSYTEEDYDEIKNYSGYYNSQKNKKPIIRDDITEIQKPIKPLNRPQKPPQNYYEQQSITKFTKPTTEKYQFSEDQERYLSTHKPIVSDKPIPENKPEYFNPKISEPPTIQIYQPQDEYNQSYFENKSTTTLAQHKEEYQTSSSTDTPKVSSTSQQNKPKRRRRPQVTIRPQTLNTNSVESSTLTQPITSISTHEEVLITRTVPNYVTERTTLRTTSSKKISHTVPTTERYQTERPPTHGESAFKHPQNMDLQLNGGFKPIVSSYEPTISPLQSYEQSQQIDFGLPNEMKNVLSSLNVDERLRNPEIDIQNNKPIFVTASPTVMKEPITVDAHQQNLPIHPAMSNNVKEVLAAIGLFPEREAPLPYTAAVTSTEPTTTHSDASVAAESLTQEMKDLLVSIGLLPPTAEAQREELRQESLVSMTNPPEQHFNPEPTVDPSSYFNFKPLPDIGSSGDQGQDDVMNSDMKHFLASFGLMPMSETGREAPTHIDLPPSRYNFQSSRSQKSLDIEEPSLDKTKEQTADLNTLSSDGMPLINKDIMSEDMMNVLENLGFVSSDGKKKTDGKKKPLKKGDQHVFKPATHFAMLNHTEEESKKLIKLLSTIKQLTRENGTLTPEEIEALNITFSIPIRPIDYDVDGRNMENIYTGGENDNLPIMFVPKNRGNKKAIRICRIEIPALLLVMAGMQPFSEVGPPLSWEKRRSPPCSPSYVVASLSGNLIAPALPGVVSMMSSVLWCMTLLVAAVVSQRSNDPEQLLNWCLDSHSHKSRPGPEAQLFYQVSSVLWCMTLLVAAVVSQRSNDPEQLLNWCLDSHSHKSRPGPEAQLFYQCSPWSDRSCCTLNTTKRLHTLGDFNYDHCSHVKRLSEACKRHHIQENCFFECSPNIGPWVAWATNLTSRNERYHMVPICASDCEAWFAACSDDYTCSDNWYQNFEHTDKGVKCVAPCKTYRDTFKSASLFCQQIWNYAYRYAPDNQPCLRLWFEGDRGNPNERVARLAVDALVGSSTMSGVDWALASASLLGARSFR</sequence>
<feature type="domain" description="Folate receptor-like" evidence="5">
    <location>
        <begin position="1159"/>
        <end position="1327"/>
    </location>
</feature>
<dbReference type="GO" id="GO:0009897">
    <property type="term" value="C:external side of plasma membrane"/>
    <property type="evidence" value="ECO:0007669"/>
    <property type="project" value="TreeGrafter"/>
</dbReference>
<feature type="region of interest" description="Disordered" evidence="4">
    <location>
        <begin position="264"/>
        <end position="283"/>
    </location>
</feature>
<feature type="compositionally biased region" description="Polar residues" evidence="4">
    <location>
        <begin position="171"/>
        <end position="186"/>
    </location>
</feature>
<feature type="compositionally biased region" description="Polar residues" evidence="4">
    <location>
        <begin position="491"/>
        <end position="508"/>
    </location>
</feature>
<feature type="compositionally biased region" description="Polar residues" evidence="4">
    <location>
        <begin position="520"/>
        <end position="533"/>
    </location>
</feature>
<dbReference type="GO" id="GO:0038023">
    <property type="term" value="F:signaling receptor activity"/>
    <property type="evidence" value="ECO:0007669"/>
    <property type="project" value="TreeGrafter"/>
</dbReference>
<evidence type="ECO:0000256" key="3">
    <source>
        <dbReference type="ARBA" id="ARBA00023157"/>
    </source>
</evidence>
<evidence type="ECO:0000313" key="6">
    <source>
        <dbReference type="EMBL" id="CAD7576679.1"/>
    </source>
</evidence>
<feature type="compositionally biased region" description="Basic and acidic residues" evidence="4">
    <location>
        <begin position="422"/>
        <end position="431"/>
    </location>
</feature>
<dbReference type="InterPro" id="IPR018143">
    <property type="entry name" value="Folate_rcpt-like"/>
</dbReference>
<accession>A0A7R9JCF9</accession>
<keyword evidence="3" id="KW-1015">Disulfide bond</keyword>
<proteinExistence type="inferred from homology"/>
<reference evidence="6" key="1">
    <citation type="submission" date="2020-11" db="EMBL/GenBank/DDBJ databases">
        <authorList>
            <person name="Tran Van P."/>
        </authorList>
    </citation>
    <scope>NUCLEOTIDE SEQUENCE</scope>
</reference>
<organism evidence="6">
    <name type="scientific">Timema californicum</name>
    <name type="common">California timema</name>
    <name type="synonym">Walking stick</name>
    <dbReference type="NCBI Taxonomy" id="61474"/>
    <lineage>
        <taxon>Eukaryota</taxon>
        <taxon>Metazoa</taxon>
        <taxon>Ecdysozoa</taxon>
        <taxon>Arthropoda</taxon>
        <taxon>Hexapoda</taxon>
        <taxon>Insecta</taxon>
        <taxon>Pterygota</taxon>
        <taxon>Neoptera</taxon>
        <taxon>Polyneoptera</taxon>
        <taxon>Phasmatodea</taxon>
        <taxon>Timematodea</taxon>
        <taxon>Timematoidea</taxon>
        <taxon>Timematidae</taxon>
        <taxon>Timema</taxon>
    </lineage>
</organism>
<evidence type="ECO:0000256" key="4">
    <source>
        <dbReference type="SAM" id="MobiDB-lite"/>
    </source>
</evidence>
<feature type="compositionally biased region" description="Polar residues" evidence="4">
    <location>
        <begin position="566"/>
        <end position="581"/>
    </location>
</feature>
<feature type="region of interest" description="Disordered" evidence="4">
    <location>
        <begin position="847"/>
        <end position="871"/>
    </location>
</feature>
<evidence type="ECO:0000259" key="5">
    <source>
        <dbReference type="Pfam" id="PF03024"/>
    </source>
</evidence>
<dbReference type="PANTHER" id="PTHR10517">
    <property type="entry name" value="FOLATE RECEPTOR"/>
    <property type="match status" value="1"/>
</dbReference>
<gene>
    <name evidence="6" type="ORF">TCMB3V08_LOCUS9244</name>
</gene>
<feature type="region of interest" description="Disordered" evidence="4">
    <location>
        <begin position="566"/>
        <end position="596"/>
    </location>
</feature>
<feature type="compositionally biased region" description="Polar residues" evidence="4">
    <location>
        <begin position="404"/>
        <end position="421"/>
    </location>
</feature>
<dbReference type="InterPro" id="IPR004269">
    <property type="entry name" value="Folate_rcpt"/>
</dbReference>
<keyword evidence="2" id="KW-0732">Signal</keyword>
<comment type="similarity">
    <text evidence="1">Belongs to the folate receptor family.</text>
</comment>
<evidence type="ECO:0000256" key="2">
    <source>
        <dbReference type="ARBA" id="ARBA00022729"/>
    </source>
</evidence>
<feature type="region of interest" description="Disordered" evidence="4">
    <location>
        <begin position="390"/>
        <end position="460"/>
    </location>
</feature>
<dbReference type="PANTHER" id="PTHR10517:SF14">
    <property type="entry name" value="FOLATE RECEPTOR 1-RELATED"/>
    <property type="match status" value="1"/>
</dbReference>
<name>A0A7R9JCF9_TIMCA</name>
<feature type="region of interest" description="Disordered" evidence="4">
    <location>
        <begin position="486"/>
        <end position="533"/>
    </location>
</feature>
<feature type="compositionally biased region" description="Basic and acidic residues" evidence="4">
    <location>
        <begin position="582"/>
        <end position="595"/>
    </location>
</feature>
<feature type="region of interest" description="Disordered" evidence="4">
    <location>
        <begin position="147"/>
        <end position="190"/>
    </location>
</feature>
<dbReference type="Pfam" id="PF03024">
    <property type="entry name" value="Folate_rec"/>
    <property type="match status" value="1"/>
</dbReference>